<dbReference type="EMBL" id="CH445369">
    <property type="protein sequence ID" value="EAT76337.1"/>
    <property type="molecule type" value="Genomic_DNA"/>
</dbReference>
<dbReference type="KEGG" id="pno:SNOG_16351"/>
<dbReference type="Proteomes" id="UP000001055">
    <property type="component" value="Unassembled WGS sequence"/>
</dbReference>
<dbReference type="InParanoid" id="Q0TW38"/>
<evidence type="ECO:0000256" key="1">
    <source>
        <dbReference type="SAM" id="MobiDB-lite"/>
    </source>
</evidence>
<feature type="region of interest" description="Disordered" evidence="1">
    <location>
        <begin position="129"/>
        <end position="154"/>
    </location>
</feature>
<evidence type="ECO:0000313" key="3">
    <source>
        <dbReference type="Proteomes" id="UP000001055"/>
    </source>
</evidence>
<evidence type="ECO:0000313" key="2">
    <source>
        <dbReference type="EMBL" id="EAT76337.1"/>
    </source>
</evidence>
<dbReference type="AlphaFoldDB" id="Q0TW38"/>
<organism evidence="2 3">
    <name type="scientific">Phaeosphaeria nodorum (strain SN15 / ATCC MYA-4574 / FGSC 10173)</name>
    <name type="common">Glume blotch fungus</name>
    <name type="synonym">Parastagonospora nodorum</name>
    <dbReference type="NCBI Taxonomy" id="321614"/>
    <lineage>
        <taxon>Eukaryota</taxon>
        <taxon>Fungi</taxon>
        <taxon>Dikarya</taxon>
        <taxon>Ascomycota</taxon>
        <taxon>Pezizomycotina</taxon>
        <taxon>Dothideomycetes</taxon>
        <taxon>Pleosporomycetidae</taxon>
        <taxon>Pleosporales</taxon>
        <taxon>Pleosporineae</taxon>
        <taxon>Phaeosphaeriaceae</taxon>
        <taxon>Parastagonospora</taxon>
    </lineage>
</organism>
<reference evidence="3" key="1">
    <citation type="journal article" date="2007" name="Plant Cell">
        <title>Dothideomycete-plant interactions illuminated by genome sequencing and EST analysis of the wheat pathogen Stagonospora nodorum.</title>
        <authorList>
            <person name="Hane J.K."/>
            <person name="Lowe R.G."/>
            <person name="Solomon P.S."/>
            <person name="Tan K.C."/>
            <person name="Schoch C.L."/>
            <person name="Spatafora J.W."/>
            <person name="Crous P.W."/>
            <person name="Kodira C."/>
            <person name="Birren B.W."/>
            <person name="Galagan J.E."/>
            <person name="Torriani S.F."/>
            <person name="McDonald B.A."/>
            <person name="Oliver R.P."/>
        </authorList>
    </citation>
    <scope>NUCLEOTIDE SEQUENCE [LARGE SCALE GENOMIC DNA]</scope>
    <source>
        <strain evidence="3">SN15 / ATCC MYA-4574 / FGSC 10173</strain>
    </source>
</reference>
<gene>
    <name evidence="2" type="ORF">SNOG_16351</name>
</gene>
<dbReference type="GeneID" id="5983405"/>
<protein>
    <submittedName>
        <fullName evidence="2">Uncharacterized protein</fullName>
    </submittedName>
</protein>
<name>Q0TW38_PHANO</name>
<feature type="compositionally biased region" description="Polar residues" evidence="1">
    <location>
        <begin position="145"/>
        <end position="154"/>
    </location>
</feature>
<dbReference type="RefSeq" id="XP_001806474.1">
    <property type="nucleotide sequence ID" value="XM_001806422.1"/>
</dbReference>
<accession>Q0TW38</accession>
<sequence length="154" mass="16982">MSGEVGDGVTVVEKVRVHHYSVHAPAVRAFEDSYAGRTSIKKCLRFLTPSRARLRSPSGAELVRSSSLEPAVLESLALFDARRQQSSAAKTWSVVEKLEEFRPEDKIGRAGYWKVVSDAPHLARRVMLAEQETGRNEPQGALQKGQHSTGLDGR</sequence>
<proteinExistence type="predicted"/>